<dbReference type="GO" id="GO:0005675">
    <property type="term" value="C:transcription factor TFIIH holo complex"/>
    <property type="evidence" value="ECO:0007669"/>
    <property type="project" value="TreeGrafter"/>
</dbReference>
<dbReference type="SMART" id="SM01395">
    <property type="entry name" value="Tbf5"/>
    <property type="match status" value="1"/>
</dbReference>
<comment type="function">
    <text evidence="8">In NER, TFIIH acts by opening DNA around the lesion to allow the excision of the damaged oligonucleotide and its replacement by a new DNA fragment. In transcription, TFIIH has an essential role in transcription initiation. When the pre-initiation complex (PIC) has been established, TFIIH is required for promoter opening and promoter escape.</text>
</comment>
<keyword evidence="7 8" id="KW-0539">Nucleus</keyword>
<keyword evidence="6 8" id="KW-0234">DNA repair</keyword>
<comment type="subunit">
    <text evidence="8">Component of the 7-subunit TFIIH core complex.</text>
</comment>
<evidence type="ECO:0000256" key="9">
    <source>
        <dbReference type="SAM" id="MobiDB-lite"/>
    </source>
</evidence>
<keyword evidence="5 8" id="KW-0804">Transcription</keyword>
<keyword evidence="4 8" id="KW-0805">Transcription regulation</keyword>
<evidence type="ECO:0000256" key="6">
    <source>
        <dbReference type="ARBA" id="ARBA00023204"/>
    </source>
</evidence>
<dbReference type="AlphaFoldDB" id="A0A1E7FGR1"/>
<feature type="compositionally biased region" description="Low complexity" evidence="9">
    <location>
        <begin position="12"/>
        <end position="26"/>
    </location>
</feature>
<dbReference type="PANTHER" id="PTHR28580:SF1">
    <property type="entry name" value="GENERAL TRANSCRIPTION FACTOR IIH SUBUNIT 5"/>
    <property type="match status" value="1"/>
</dbReference>
<dbReference type="Pfam" id="PF06331">
    <property type="entry name" value="Tfb5"/>
    <property type="match status" value="1"/>
</dbReference>
<evidence type="ECO:0000256" key="5">
    <source>
        <dbReference type="ARBA" id="ARBA00023163"/>
    </source>
</evidence>
<reference evidence="10 11" key="1">
    <citation type="submission" date="2016-09" db="EMBL/GenBank/DDBJ databases">
        <title>Extensive genetic diversity and differential bi-allelic expression allows diatom success in the polar Southern Ocean.</title>
        <authorList>
            <consortium name="DOE Joint Genome Institute"/>
            <person name="Mock T."/>
            <person name="Otillar R.P."/>
            <person name="Strauss J."/>
            <person name="Dupont C."/>
            <person name="Frickenhaus S."/>
            <person name="Maumus F."/>
            <person name="Mcmullan M."/>
            <person name="Sanges R."/>
            <person name="Schmutz J."/>
            <person name="Toseland A."/>
            <person name="Valas R."/>
            <person name="Veluchamy A."/>
            <person name="Ward B.J."/>
            <person name="Allen A."/>
            <person name="Barry K."/>
            <person name="Falciatore A."/>
            <person name="Ferrante M."/>
            <person name="Fortunato A.E."/>
            <person name="Gloeckner G."/>
            <person name="Gruber A."/>
            <person name="Hipkin R."/>
            <person name="Janech M."/>
            <person name="Kroth P."/>
            <person name="Leese F."/>
            <person name="Lindquist E."/>
            <person name="Lyon B.R."/>
            <person name="Martin J."/>
            <person name="Mayer C."/>
            <person name="Parker M."/>
            <person name="Quesneville H."/>
            <person name="Raymond J."/>
            <person name="Uhlig C."/>
            <person name="Valentin K.U."/>
            <person name="Worden A.Z."/>
            <person name="Armbrust E.V."/>
            <person name="Bowler C."/>
            <person name="Green B."/>
            <person name="Moulton V."/>
            <person name="Van Oosterhout C."/>
            <person name="Grigoriev I."/>
        </authorList>
    </citation>
    <scope>NUCLEOTIDE SEQUENCE [LARGE SCALE GENOMIC DNA]</scope>
    <source>
        <strain evidence="10 11">CCMP1102</strain>
    </source>
</reference>
<comment type="subcellular location">
    <subcellularLocation>
        <location evidence="1 8">Nucleus</location>
    </subcellularLocation>
</comment>
<dbReference type="GO" id="GO:0006367">
    <property type="term" value="P:transcription initiation at RNA polymerase II promoter"/>
    <property type="evidence" value="ECO:0007669"/>
    <property type="project" value="UniProtKB-UniRule"/>
</dbReference>
<dbReference type="SUPFAM" id="SSF142897">
    <property type="entry name" value="TFB5-like"/>
    <property type="match status" value="1"/>
</dbReference>
<keyword evidence="3 8" id="KW-0227">DNA damage</keyword>
<accession>A0A1E7FGR1</accession>
<evidence type="ECO:0000313" key="10">
    <source>
        <dbReference type="EMBL" id="OEU17327.1"/>
    </source>
</evidence>
<protein>
    <recommendedName>
        <fullName evidence="8">General transcription and DNA repair factor IIH subunit TFB5</fullName>
    </recommendedName>
</protein>
<evidence type="ECO:0000256" key="3">
    <source>
        <dbReference type="ARBA" id="ARBA00022763"/>
    </source>
</evidence>
<organism evidence="10 11">
    <name type="scientific">Fragilariopsis cylindrus CCMP1102</name>
    <dbReference type="NCBI Taxonomy" id="635003"/>
    <lineage>
        <taxon>Eukaryota</taxon>
        <taxon>Sar</taxon>
        <taxon>Stramenopiles</taxon>
        <taxon>Ochrophyta</taxon>
        <taxon>Bacillariophyta</taxon>
        <taxon>Bacillariophyceae</taxon>
        <taxon>Bacillariophycidae</taxon>
        <taxon>Bacillariales</taxon>
        <taxon>Bacillariaceae</taxon>
        <taxon>Fragilariopsis</taxon>
    </lineage>
</organism>
<dbReference type="Proteomes" id="UP000095751">
    <property type="component" value="Unassembled WGS sequence"/>
</dbReference>
<feature type="region of interest" description="Disordered" evidence="9">
    <location>
        <begin position="1"/>
        <end position="32"/>
    </location>
</feature>
<name>A0A1E7FGR1_9STRA</name>
<dbReference type="KEGG" id="fcy:FRACYDRAFT_237737"/>
<evidence type="ECO:0000256" key="4">
    <source>
        <dbReference type="ARBA" id="ARBA00023015"/>
    </source>
</evidence>
<dbReference type="InParanoid" id="A0A1E7FGR1"/>
<dbReference type="Gene3D" id="3.30.70.1220">
    <property type="entry name" value="TFB5-like"/>
    <property type="match status" value="1"/>
</dbReference>
<evidence type="ECO:0000256" key="1">
    <source>
        <dbReference type="ARBA" id="ARBA00004123"/>
    </source>
</evidence>
<gene>
    <name evidence="10" type="ORF">FRACYDRAFT_237737</name>
</gene>
<evidence type="ECO:0000256" key="2">
    <source>
        <dbReference type="ARBA" id="ARBA00007470"/>
    </source>
</evidence>
<keyword evidence="11" id="KW-1185">Reference proteome</keyword>
<dbReference type="GO" id="GO:0000439">
    <property type="term" value="C:transcription factor TFIIH core complex"/>
    <property type="evidence" value="ECO:0007669"/>
    <property type="project" value="UniProtKB-UniRule"/>
</dbReference>
<dbReference type="EMBL" id="KV784357">
    <property type="protein sequence ID" value="OEU17327.1"/>
    <property type="molecule type" value="Genomic_DNA"/>
</dbReference>
<sequence length="111" mass="12194">MGPKRKAERKVTAASSKSSTSKASAGTGVGNDSLPASAGYLISCDVPTKQFIQHMNDIRTQDKKFILEDLDAEHLLIKAKARPEIEAKVERWMDDNVFSAIERVGENLDMS</sequence>
<dbReference type="InterPro" id="IPR035935">
    <property type="entry name" value="TFB5-like_sf"/>
</dbReference>
<comment type="similarity">
    <text evidence="2 8">Belongs to the TFB5 family.</text>
</comment>
<dbReference type="InterPro" id="IPR009400">
    <property type="entry name" value="TFIIH_TTDA/Tfb5"/>
</dbReference>
<evidence type="ECO:0000256" key="7">
    <source>
        <dbReference type="ARBA" id="ARBA00023242"/>
    </source>
</evidence>
<dbReference type="OrthoDB" id="354at2759"/>
<evidence type="ECO:0000313" key="11">
    <source>
        <dbReference type="Proteomes" id="UP000095751"/>
    </source>
</evidence>
<evidence type="ECO:0000256" key="8">
    <source>
        <dbReference type="RuleBase" id="RU368032"/>
    </source>
</evidence>
<dbReference type="GO" id="GO:0006294">
    <property type="term" value="P:nucleotide-excision repair, preincision complex assembly"/>
    <property type="evidence" value="ECO:0007669"/>
    <property type="project" value="TreeGrafter"/>
</dbReference>
<dbReference type="PANTHER" id="PTHR28580">
    <property type="entry name" value="GENERAL TRANSCRIPTION FACTOR IIH SUBUNIT 5"/>
    <property type="match status" value="1"/>
</dbReference>
<proteinExistence type="inferred from homology"/>